<dbReference type="EMBL" id="AP023366">
    <property type="protein sequence ID" value="BCJ85263.1"/>
    <property type="molecule type" value="Genomic_DNA"/>
</dbReference>
<keyword evidence="3" id="KW-0812">Transmembrane</keyword>
<accession>A0A7I8D554</accession>
<evidence type="ECO:0000256" key="1">
    <source>
        <dbReference type="SAM" id="Coils"/>
    </source>
</evidence>
<keyword evidence="1" id="KW-0175">Coiled coil</keyword>
<protein>
    <recommendedName>
        <fullName evidence="4">Magnesium transporter MgtE intracellular domain-containing protein</fullName>
    </recommendedName>
</protein>
<evidence type="ECO:0000313" key="5">
    <source>
        <dbReference type="EMBL" id="BCJ85263.1"/>
    </source>
</evidence>
<dbReference type="KEGG" id="eff:skT53_02480"/>
<dbReference type="SUPFAM" id="SSF158791">
    <property type="entry name" value="MgtE N-terminal domain-like"/>
    <property type="match status" value="5"/>
</dbReference>
<feature type="domain" description="Magnesium transporter MgtE intracellular" evidence="4">
    <location>
        <begin position="132"/>
        <end position="186"/>
    </location>
</feature>
<feature type="domain" description="Magnesium transporter MgtE intracellular" evidence="4">
    <location>
        <begin position="432"/>
        <end position="486"/>
    </location>
</feature>
<proteinExistence type="predicted"/>
<evidence type="ECO:0000313" key="6">
    <source>
        <dbReference type="Proteomes" id="UP000593802"/>
    </source>
</evidence>
<evidence type="ECO:0000256" key="3">
    <source>
        <dbReference type="SAM" id="Phobius"/>
    </source>
</evidence>
<feature type="transmembrane region" description="Helical" evidence="3">
    <location>
        <begin position="14"/>
        <end position="34"/>
    </location>
</feature>
<dbReference type="InterPro" id="IPR038076">
    <property type="entry name" value="MgtE_N_sf"/>
</dbReference>
<organism evidence="5 6">
    <name type="scientific">Effusibacillus dendaii</name>
    <dbReference type="NCBI Taxonomy" id="2743772"/>
    <lineage>
        <taxon>Bacteria</taxon>
        <taxon>Bacillati</taxon>
        <taxon>Bacillota</taxon>
        <taxon>Bacilli</taxon>
        <taxon>Bacillales</taxon>
        <taxon>Alicyclobacillaceae</taxon>
        <taxon>Effusibacillus</taxon>
    </lineage>
</organism>
<gene>
    <name evidence="5" type="ORF">skT53_02480</name>
</gene>
<feature type="coiled-coil region" evidence="1">
    <location>
        <begin position="65"/>
        <end position="127"/>
    </location>
</feature>
<feature type="region of interest" description="Disordered" evidence="2">
    <location>
        <begin position="262"/>
        <end position="289"/>
    </location>
</feature>
<dbReference type="RefSeq" id="WP_200759405.1">
    <property type="nucleotide sequence ID" value="NZ_AP023366.1"/>
</dbReference>
<dbReference type="Pfam" id="PF03448">
    <property type="entry name" value="MgtE_N"/>
    <property type="match status" value="3"/>
</dbReference>
<evidence type="ECO:0000256" key="2">
    <source>
        <dbReference type="SAM" id="MobiDB-lite"/>
    </source>
</evidence>
<keyword evidence="6" id="KW-1185">Reference proteome</keyword>
<dbReference type="AlphaFoldDB" id="A0A7I8D554"/>
<evidence type="ECO:0000259" key="4">
    <source>
        <dbReference type="Pfam" id="PF03448"/>
    </source>
</evidence>
<sequence>MAEQTERNYGKMEWLFYMIILPLLFTSVMVGLVLQLMGYNVTGKLLTVARHTPGLSAIIPPDEATKQEQSQVSKLQKMLEDVKQALGMSQQTNDLLKADLDTKNSELAKLQQQAADKLKADQQLQQNMAQWKQQAKMYSNMSPQNAASILSQMPVADAKNILSVMNADAKASILEKMDPQKAAGIESGVAVQNAAAASPFTTNQAKVYGLMNPAKAAAVLSSMPVADSRQILSGMNPESRAPILENMDPKYAASIETGLPLQTSTPTSTPTASAPVAGPPIPSSVASANAKSSPYYTEAARIYGSMSPDKAASILSQLPLKEIRDVMYGMEPEARSKILEKLDPNLAARVQSSNVNEPFPAQGPTNVYDAMDPAKAASILAQLPIETTTEKLMEMGMDKRAEILSKMKPEDAARISIEMDKDYWPSISNWSTQANIYERMDPAAAAKIVQSMPPAQAKQVVDEMDRDKRDEMIKYMDPKKVAQIMQQ</sequence>
<feature type="domain" description="Magnesium transporter MgtE intracellular" evidence="4">
    <location>
        <begin position="368"/>
        <end position="420"/>
    </location>
</feature>
<name>A0A7I8D554_9BACL</name>
<keyword evidence="3" id="KW-1133">Transmembrane helix</keyword>
<dbReference type="InterPro" id="IPR006668">
    <property type="entry name" value="Mg_transptr_MgtE_intracell_dom"/>
</dbReference>
<dbReference type="Proteomes" id="UP000593802">
    <property type="component" value="Chromosome"/>
</dbReference>
<dbReference type="Gene3D" id="1.25.60.10">
    <property type="entry name" value="MgtE N-terminal domain-like"/>
    <property type="match status" value="3"/>
</dbReference>
<reference evidence="5 6" key="1">
    <citation type="submission" date="2020-08" db="EMBL/GenBank/DDBJ databases">
        <title>Complete Genome Sequence of Effusibacillus dendaii Strain skT53, Isolated from Farmland soil.</title>
        <authorList>
            <person name="Konishi T."/>
            <person name="Kawasaki H."/>
        </authorList>
    </citation>
    <scope>NUCLEOTIDE SEQUENCE [LARGE SCALE GENOMIC DNA]</scope>
    <source>
        <strain evidence="6">skT53</strain>
    </source>
</reference>
<feature type="compositionally biased region" description="Low complexity" evidence="2">
    <location>
        <begin position="262"/>
        <end position="276"/>
    </location>
</feature>
<keyword evidence="3" id="KW-0472">Membrane</keyword>